<dbReference type="AlphaFoldDB" id="A0A8T0IDK3"/>
<accession>A0A8T0IDK3</accession>
<keyword evidence="2" id="KW-1185">Reference proteome</keyword>
<proteinExistence type="predicted"/>
<evidence type="ECO:0000313" key="1">
    <source>
        <dbReference type="EMBL" id="KAG0580548.1"/>
    </source>
</evidence>
<organism evidence="1 2">
    <name type="scientific">Ceratodon purpureus</name>
    <name type="common">Fire moss</name>
    <name type="synonym">Dicranum purpureum</name>
    <dbReference type="NCBI Taxonomy" id="3225"/>
    <lineage>
        <taxon>Eukaryota</taxon>
        <taxon>Viridiplantae</taxon>
        <taxon>Streptophyta</taxon>
        <taxon>Embryophyta</taxon>
        <taxon>Bryophyta</taxon>
        <taxon>Bryophytina</taxon>
        <taxon>Bryopsida</taxon>
        <taxon>Dicranidae</taxon>
        <taxon>Pseudoditrichales</taxon>
        <taxon>Ditrichaceae</taxon>
        <taxon>Ceratodon</taxon>
    </lineage>
</organism>
<dbReference type="EMBL" id="CM026424">
    <property type="protein sequence ID" value="KAG0580548.1"/>
    <property type="molecule type" value="Genomic_DNA"/>
</dbReference>
<protein>
    <submittedName>
        <fullName evidence="1">Uncharacterized protein</fullName>
    </submittedName>
</protein>
<name>A0A8T0IDK3_CERPU</name>
<reference evidence="1" key="1">
    <citation type="submission" date="2020-06" db="EMBL/GenBank/DDBJ databases">
        <title>WGS assembly of Ceratodon purpureus strain R40.</title>
        <authorList>
            <person name="Carey S.B."/>
            <person name="Jenkins J."/>
            <person name="Shu S."/>
            <person name="Lovell J.T."/>
            <person name="Sreedasyam A."/>
            <person name="Maumus F."/>
            <person name="Tiley G.P."/>
            <person name="Fernandez-Pozo N."/>
            <person name="Barry K."/>
            <person name="Chen C."/>
            <person name="Wang M."/>
            <person name="Lipzen A."/>
            <person name="Daum C."/>
            <person name="Saski C.A."/>
            <person name="Payton A.C."/>
            <person name="Mcbreen J.C."/>
            <person name="Conrad R.E."/>
            <person name="Kollar L.M."/>
            <person name="Olsson S."/>
            <person name="Huttunen S."/>
            <person name="Landis J.B."/>
            <person name="Wickett N.J."/>
            <person name="Johnson M.G."/>
            <person name="Rensing S.A."/>
            <person name="Grimwood J."/>
            <person name="Schmutz J."/>
            <person name="Mcdaniel S.F."/>
        </authorList>
    </citation>
    <scope>NUCLEOTIDE SEQUENCE</scope>
    <source>
        <strain evidence="1">R40</strain>
    </source>
</reference>
<evidence type="ECO:0000313" key="2">
    <source>
        <dbReference type="Proteomes" id="UP000822688"/>
    </source>
</evidence>
<dbReference type="Proteomes" id="UP000822688">
    <property type="component" value="Chromosome 4"/>
</dbReference>
<comment type="caution">
    <text evidence="1">The sequence shown here is derived from an EMBL/GenBank/DDBJ whole genome shotgun (WGS) entry which is preliminary data.</text>
</comment>
<sequence length="60" mass="6859">MLVRHRHHRRRRQSADAEPPVITNWRLVVSAIFLASPRWHCGGRLESGEAVRRSFDGAGV</sequence>
<gene>
    <name evidence="1" type="ORF">KC19_4G181300</name>
</gene>